<keyword evidence="2" id="KW-1185">Reference proteome</keyword>
<accession>A0A9W7GPK2</accession>
<dbReference type="EMBL" id="BRYA01000361">
    <property type="protein sequence ID" value="GMI47820.1"/>
    <property type="molecule type" value="Genomic_DNA"/>
</dbReference>
<gene>
    <name evidence="1" type="ORF">TrCOL_g550</name>
</gene>
<organism evidence="1 2">
    <name type="scientific">Triparma columacea</name>
    <dbReference type="NCBI Taxonomy" id="722753"/>
    <lineage>
        <taxon>Eukaryota</taxon>
        <taxon>Sar</taxon>
        <taxon>Stramenopiles</taxon>
        <taxon>Ochrophyta</taxon>
        <taxon>Bolidophyceae</taxon>
        <taxon>Parmales</taxon>
        <taxon>Triparmaceae</taxon>
        <taxon>Triparma</taxon>
    </lineage>
</organism>
<comment type="caution">
    <text evidence="1">The sequence shown here is derived from an EMBL/GenBank/DDBJ whole genome shotgun (WGS) entry which is preliminary data.</text>
</comment>
<protein>
    <submittedName>
        <fullName evidence="1">Uncharacterized protein</fullName>
    </submittedName>
</protein>
<reference evidence="2" key="1">
    <citation type="journal article" date="2023" name="Commun. Biol.">
        <title>Genome analysis of Parmales, the sister group of diatoms, reveals the evolutionary specialization of diatoms from phago-mixotrophs to photoautotrophs.</title>
        <authorList>
            <person name="Ban H."/>
            <person name="Sato S."/>
            <person name="Yoshikawa S."/>
            <person name="Yamada K."/>
            <person name="Nakamura Y."/>
            <person name="Ichinomiya M."/>
            <person name="Sato N."/>
            <person name="Blanc-Mathieu R."/>
            <person name="Endo H."/>
            <person name="Kuwata A."/>
            <person name="Ogata H."/>
        </authorList>
    </citation>
    <scope>NUCLEOTIDE SEQUENCE [LARGE SCALE GENOMIC DNA]</scope>
</reference>
<evidence type="ECO:0000313" key="2">
    <source>
        <dbReference type="Proteomes" id="UP001165065"/>
    </source>
</evidence>
<evidence type="ECO:0000313" key="1">
    <source>
        <dbReference type="EMBL" id="GMI47820.1"/>
    </source>
</evidence>
<sequence>MSSRVTPYAPSNRYVYPPDASMSLTAPYKEHFSAMSHSKHQGREPQTVQTNIMHLISDRDPELVMERQERLNSHKHAMEADPGVFKGKKTTDSFEEYMQAANIMKDVLGDSRQIRDPYDRCPPEIGYSYSRVPKYIDDRPDSYDYDDKWLCGERTRGYSPGHVRSLSPPPKEKTAWMGKLEKVDSTVSFDEQSYRQLFTRGQPVLETRFSSIALSREWSRYRSRRLADSRARREERERAERARQENLKIRNEVLDSIDLFERNQGKRPIDSDDEDD</sequence>
<dbReference type="OrthoDB" id="203706at2759"/>
<dbReference type="Proteomes" id="UP001165065">
    <property type="component" value="Unassembled WGS sequence"/>
</dbReference>
<name>A0A9W7GPK2_9STRA</name>
<dbReference type="AlphaFoldDB" id="A0A9W7GPK2"/>
<proteinExistence type="predicted"/>